<dbReference type="GO" id="GO:0007031">
    <property type="term" value="P:peroxisome organization"/>
    <property type="evidence" value="ECO:0007669"/>
    <property type="project" value="UniProtKB-KW"/>
</dbReference>
<gene>
    <name evidence="4" type="ORF">QYM36_011150</name>
</gene>
<dbReference type="PANTHER" id="PTHR13299">
    <property type="entry name" value="PEROXISOMAL MEMBRANE PROTEIN PEX16"/>
    <property type="match status" value="1"/>
</dbReference>
<dbReference type="Pfam" id="PF08610">
    <property type="entry name" value="Pex16"/>
    <property type="match status" value="1"/>
</dbReference>
<evidence type="ECO:0000256" key="3">
    <source>
        <dbReference type="RuleBase" id="RU365003"/>
    </source>
</evidence>
<protein>
    <recommendedName>
        <fullName evidence="2 3">Peroxisomal membrane protein PEX16</fullName>
    </recommendedName>
</protein>
<organism evidence="4 5">
    <name type="scientific">Artemia franciscana</name>
    <name type="common">Brine shrimp</name>
    <name type="synonym">Artemia sanfranciscana</name>
    <dbReference type="NCBI Taxonomy" id="6661"/>
    <lineage>
        <taxon>Eukaryota</taxon>
        <taxon>Metazoa</taxon>
        <taxon>Ecdysozoa</taxon>
        <taxon>Arthropoda</taxon>
        <taxon>Crustacea</taxon>
        <taxon>Branchiopoda</taxon>
        <taxon>Anostraca</taxon>
        <taxon>Artemiidae</taxon>
        <taxon>Artemia</taxon>
    </lineage>
</organism>
<dbReference type="GO" id="GO:0005778">
    <property type="term" value="C:peroxisomal membrane"/>
    <property type="evidence" value="ECO:0007669"/>
    <property type="project" value="UniProtKB-SubCell"/>
</dbReference>
<keyword evidence="5" id="KW-1185">Reference proteome</keyword>
<accession>A0AA88L474</accession>
<evidence type="ECO:0000313" key="4">
    <source>
        <dbReference type="EMBL" id="KAK2712364.1"/>
    </source>
</evidence>
<evidence type="ECO:0000256" key="2">
    <source>
        <dbReference type="ARBA" id="ARBA00018577"/>
    </source>
</evidence>
<comment type="similarity">
    <text evidence="1 3">Belongs to the peroxin-16 family.</text>
</comment>
<name>A0AA88L474_ARTSF</name>
<dbReference type="Proteomes" id="UP001187531">
    <property type="component" value="Unassembled WGS sequence"/>
</dbReference>
<evidence type="ECO:0000313" key="5">
    <source>
        <dbReference type="Proteomes" id="UP001187531"/>
    </source>
</evidence>
<comment type="subcellular location">
    <subcellularLocation>
        <location evidence="3">Peroxisome membrane</location>
    </subcellularLocation>
</comment>
<sequence length="313" mass="35866">MDVCSNYTAWVLKNPVLAGELEGLSKILALIVPSKLPNSTLFSELFYAFSNTFTLVNSQIILKAHLRSPDRFEDVKYRFQLFFTVVDYMSAFLEIGAEQLKGTRGKWVVITVIQLMKTVWRLLTLFKSKIGLSQTRPVNARAKKAKTFEGPDASDDAFLTLRSGRRIRTIFPGTITLDSRNTSDVSSPTILQGKYAFAEILDALRPMIHLSSASYFGLNSWIPWLISLLIDSASLLTYSDIKGLQPSDRSELFRRRVSLLLYLFRSPLYNRFTKDQIFAFLLFLSKTVPLARFVCLPLLQYIPIYQNLYFYTW</sequence>
<dbReference type="PANTHER" id="PTHR13299:SF0">
    <property type="entry name" value="PEROXISOMAL MEMBRANE PROTEIN PEX16"/>
    <property type="match status" value="1"/>
</dbReference>
<proteinExistence type="inferred from homology"/>
<dbReference type="InterPro" id="IPR013919">
    <property type="entry name" value="Pex16"/>
</dbReference>
<keyword evidence="3" id="KW-0962">Peroxisome biogenesis</keyword>
<dbReference type="EMBL" id="JAVRJZ010000015">
    <property type="protein sequence ID" value="KAK2712364.1"/>
    <property type="molecule type" value="Genomic_DNA"/>
</dbReference>
<comment type="caution">
    <text evidence="4">The sequence shown here is derived from an EMBL/GenBank/DDBJ whole genome shotgun (WGS) entry which is preliminary data.</text>
</comment>
<dbReference type="AlphaFoldDB" id="A0AA88L474"/>
<reference evidence="4" key="1">
    <citation type="submission" date="2023-07" db="EMBL/GenBank/DDBJ databases">
        <title>Chromosome-level genome assembly of Artemia franciscana.</title>
        <authorList>
            <person name="Jo E."/>
        </authorList>
    </citation>
    <scope>NUCLEOTIDE SEQUENCE</scope>
    <source>
        <tissue evidence="4">Whole body</tissue>
    </source>
</reference>
<keyword evidence="3" id="KW-0576">Peroxisome</keyword>
<evidence type="ECO:0000256" key="1">
    <source>
        <dbReference type="ARBA" id="ARBA00009505"/>
    </source>
</evidence>
<dbReference type="EMBL" id="JAVRJZ010000015">
    <property type="protein sequence ID" value="KAK2712363.1"/>
    <property type="molecule type" value="Genomic_DNA"/>
</dbReference>